<reference evidence="10 11" key="1">
    <citation type="journal article" date="2011" name="Proc. Natl. Acad. Sci. U.S.A.">
        <title>Niche of harmful alga Aureococcus anophagefferens revealed through ecogenomics.</title>
        <authorList>
            <person name="Gobler C.J."/>
            <person name="Berry D.L."/>
            <person name="Dyhrman S.T."/>
            <person name="Wilhelm S.W."/>
            <person name="Salamov A."/>
            <person name="Lobanov A.V."/>
            <person name="Zhang Y."/>
            <person name="Collier J.L."/>
            <person name="Wurch L.L."/>
            <person name="Kustka A.B."/>
            <person name="Dill B.D."/>
            <person name="Shah M."/>
            <person name="VerBerkmoes N.C."/>
            <person name="Kuo A."/>
            <person name="Terry A."/>
            <person name="Pangilinan J."/>
            <person name="Lindquist E.A."/>
            <person name="Lucas S."/>
            <person name="Paulsen I.T."/>
            <person name="Hattenrath-Lehmann T.K."/>
            <person name="Talmage S.C."/>
            <person name="Walker E.A."/>
            <person name="Koch F."/>
            <person name="Burson A.M."/>
            <person name="Marcoval M.A."/>
            <person name="Tang Y.Z."/>
            <person name="Lecleir G.R."/>
            <person name="Coyne K.J."/>
            <person name="Berg G.M."/>
            <person name="Bertrand E.M."/>
            <person name="Saito M.A."/>
            <person name="Gladyshev V.N."/>
            <person name="Grigoriev I.V."/>
        </authorList>
    </citation>
    <scope>NUCLEOTIDE SEQUENCE [LARGE SCALE GENOMIC DNA]</scope>
    <source>
        <strain evidence="11">CCMP 1984</strain>
    </source>
</reference>
<evidence type="ECO:0000256" key="1">
    <source>
        <dbReference type="ARBA" id="ARBA00001641"/>
    </source>
</evidence>
<protein>
    <recommendedName>
        <fullName evidence="3">cellulose 1,4-beta-cellobiosidase (non-reducing end)</fullName>
        <ecNumber evidence="3">3.2.1.91</ecNumber>
    </recommendedName>
</protein>
<dbReference type="PRINTS" id="PR00734">
    <property type="entry name" value="GLHYDRLASE7"/>
</dbReference>
<keyword evidence="9" id="KW-0624">Polysaccharide degradation</keyword>
<dbReference type="Proteomes" id="UP000002729">
    <property type="component" value="Unassembled WGS sequence"/>
</dbReference>
<comment type="similarity">
    <text evidence="2">Belongs to the glycosyl hydrolase 7 (cellulase C) family.</text>
</comment>
<comment type="catalytic activity">
    <reaction evidence="1">
        <text>Hydrolysis of (1-&gt;4)-beta-D-glucosidic linkages in cellulose and cellotetraose, releasing cellobiose from the non-reducing ends of the chains.</text>
        <dbReference type="EC" id="3.2.1.91"/>
    </reaction>
</comment>
<dbReference type="SUPFAM" id="SSF49899">
    <property type="entry name" value="Concanavalin A-like lectins/glucanases"/>
    <property type="match status" value="1"/>
</dbReference>
<dbReference type="EC" id="3.2.1.91" evidence="3"/>
<evidence type="ECO:0000256" key="5">
    <source>
        <dbReference type="ARBA" id="ARBA00022801"/>
    </source>
</evidence>
<dbReference type="GO" id="GO:0030245">
    <property type="term" value="P:cellulose catabolic process"/>
    <property type="evidence" value="ECO:0007669"/>
    <property type="project" value="UniProtKB-KW"/>
</dbReference>
<keyword evidence="8" id="KW-0326">Glycosidase</keyword>
<dbReference type="OrthoDB" id="412382at2759"/>
<dbReference type="InterPro" id="IPR013320">
    <property type="entry name" value="ConA-like_dom_sf"/>
</dbReference>
<dbReference type="InParanoid" id="F0YSW7"/>
<feature type="non-terminal residue" evidence="10">
    <location>
        <position position="1"/>
    </location>
</feature>
<evidence type="ECO:0000313" key="10">
    <source>
        <dbReference type="EMBL" id="EGB01792.1"/>
    </source>
</evidence>
<dbReference type="GO" id="GO:0016162">
    <property type="term" value="F:cellulose 1,4-beta-cellobiosidase activity"/>
    <property type="evidence" value="ECO:0007669"/>
    <property type="project" value="UniProtKB-EC"/>
</dbReference>
<dbReference type="PANTHER" id="PTHR33753:SF2">
    <property type="entry name" value="GLYCOSIDE HYDROLASE FAMILY 7 PROTEIN"/>
    <property type="match status" value="1"/>
</dbReference>
<organism evidence="11">
    <name type="scientific">Aureococcus anophagefferens</name>
    <name type="common">Harmful bloom alga</name>
    <dbReference type="NCBI Taxonomy" id="44056"/>
    <lineage>
        <taxon>Eukaryota</taxon>
        <taxon>Sar</taxon>
        <taxon>Stramenopiles</taxon>
        <taxon>Ochrophyta</taxon>
        <taxon>Pelagophyceae</taxon>
        <taxon>Pelagomonadales</taxon>
        <taxon>Pelagomonadaceae</taxon>
        <taxon>Aureococcus</taxon>
    </lineage>
</organism>
<dbReference type="Pfam" id="PF00840">
    <property type="entry name" value="Glyco_hydro_7"/>
    <property type="match status" value="1"/>
</dbReference>
<evidence type="ECO:0000256" key="3">
    <source>
        <dbReference type="ARBA" id="ARBA00012561"/>
    </source>
</evidence>
<dbReference type="InterPro" id="IPR037019">
    <property type="entry name" value="Glyco_hydro_7_sf"/>
</dbReference>
<evidence type="ECO:0000313" key="11">
    <source>
        <dbReference type="Proteomes" id="UP000002729"/>
    </source>
</evidence>
<gene>
    <name evidence="10" type="primary">CBH1</name>
    <name evidence="10" type="ORF">AURANDRAFT_35728</name>
</gene>
<evidence type="ECO:0000256" key="6">
    <source>
        <dbReference type="ARBA" id="ARBA00023001"/>
    </source>
</evidence>
<keyword evidence="11" id="KW-1185">Reference proteome</keyword>
<accession>F0YSW7</accession>
<keyword evidence="7" id="KW-0119">Carbohydrate metabolism</keyword>
<evidence type="ECO:0000256" key="8">
    <source>
        <dbReference type="ARBA" id="ARBA00023295"/>
    </source>
</evidence>
<name>F0YSW7_AURAN</name>
<evidence type="ECO:0000256" key="4">
    <source>
        <dbReference type="ARBA" id="ARBA00022729"/>
    </source>
</evidence>
<evidence type="ECO:0000256" key="2">
    <source>
        <dbReference type="ARBA" id="ARBA00006044"/>
    </source>
</evidence>
<dbReference type="GeneID" id="20221664"/>
<dbReference type="RefSeq" id="XP_009043509.1">
    <property type="nucleotide sequence ID" value="XM_009045261.1"/>
</dbReference>
<evidence type="ECO:0000256" key="7">
    <source>
        <dbReference type="ARBA" id="ARBA00023277"/>
    </source>
</evidence>
<dbReference type="EMBL" id="GL834175">
    <property type="protein sequence ID" value="EGB01792.1"/>
    <property type="molecule type" value="Genomic_DNA"/>
</dbReference>
<proteinExistence type="inferred from homology"/>
<keyword evidence="5 10" id="KW-0378">Hydrolase</keyword>
<keyword evidence="4" id="KW-0732">Signal</keyword>
<evidence type="ECO:0000256" key="9">
    <source>
        <dbReference type="ARBA" id="ARBA00023326"/>
    </source>
</evidence>
<keyword evidence="6" id="KW-0136">Cellulose degradation</keyword>
<dbReference type="eggNOG" id="ENOG502QPHV">
    <property type="taxonomic scope" value="Eukaryota"/>
</dbReference>
<sequence length="183" mass="18754">GDLSEIRRFFLQDGAVVPDPTVSVGGDTFDRLSDGFCAAQKKAFGDENTFEARGGLAAVGDQMDAGMVLVMSLWDDHDVDMLWLDSTYPANATGPGAARGSCATDTGKPADVEANQADAYVTFSAIKVGAINSTFAPPTGHVCKKAGCNVCAACCQDYIGDSDCDACVAAQCGAAGGPAFATF</sequence>
<dbReference type="KEGG" id="aaf:AURANDRAFT_35728"/>
<dbReference type="AlphaFoldDB" id="F0YSW7"/>
<dbReference type="PANTHER" id="PTHR33753">
    <property type="entry name" value="1,4-BETA-D-GLUCAN CELLOBIOHYDROLASE B"/>
    <property type="match status" value="1"/>
</dbReference>
<dbReference type="InterPro" id="IPR001722">
    <property type="entry name" value="Glyco_hydro_7"/>
</dbReference>
<dbReference type="Gene3D" id="2.70.100.10">
    <property type="entry name" value="Glycoside hydrolase, family 7, domain"/>
    <property type="match status" value="1"/>
</dbReference>